<comment type="caution">
    <text evidence="2">The sequence shown here is derived from an EMBL/GenBank/DDBJ whole genome shotgun (WGS) entry which is preliminary data.</text>
</comment>
<dbReference type="RefSeq" id="WP_118160284.1">
    <property type="nucleotide sequence ID" value="NZ_QRYC01000010.1"/>
</dbReference>
<feature type="region of interest" description="Disordered" evidence="1">
    <location>
        <begin position="1"/>
        <end position="21"/>
    </location>
</feature>
<reference evidence="2 3" key="1">
    <citation type="submission" date="2018-08" db="EMBL/GenBank/DDBJ databases">
        <title>A genome reference for cultivated species of the human gut microbiota.</title>
        <authorList>
            <person name="Zou Y."/>
            <person name="Xue W."/>
            <person name="Luo G."/>
        </authorList>
    </citation>
    <scope>NUCLEOTIDE SEQUENCE [LARGE SCALE GENOMIC DNA]</scope>
    <source>
        <strain evidence="2 3">AF16-14</strain>
    </source>
</reference>
<protein>
    <submittedName>
        <fullName evidence="2">Uncharacterized protein</fullName>
    </submittedName>
</protein>
<evidence type="ECO:0000313" key="3">
    <source>
        <dbReference type="Proteomes" id="UP000284243"/>
    </source>
</evidence>
<dbReference type="EMBL" id="QRYC01000010">
    <property type="protein sequence ID" value="RGU56371.1"/>
    <property type="molecule type" value="Genomic_DNA"/>
</dbReference>
<organism evidence="2 3">
    <name type="scientific">Odoribacter splanchnicus</name>
    <dbReference type="NCBI Taxonomy" id="28118"/>
    <lineage>
        <taxon>Bacteria</taxon>
        <taxon>Pseudomonadati</taxon>
        <taxon>Bacteroidota</taxon>
        <taxon>Bacteroidia</taxon>
        <taxon>Bacteroidales</taxon>
        <taxon>Odoribacteraceae</taxon>
        <taxon>Odoribacter</taxon>
    </lineage>
</organism>
<dbReference type="AlphaFoldDB" id="A0A412TS23"/>
<dbReference type="Proteomes" id="UP000284243">
    <property type="component" value="Unassembled WGS sequence"/>
</dbReference>
<proteinExistence type="predicted"/>
<evidence type="ECO:0000256" key="1">
    <source>
        <dbReference type="SAM" id="MobiDB-lite"/>
    </source>
</evidence>
<sequence length="391" mass="44441">MKGSVKNIGQKGNENRELYNNNNLKVVNHMEKNTNIAASGSEPETLQNQYLATKIALENNQEPKKQQKLTQACNKARKALEKYYYEQSLPTLPLQIHEMTEDEDTLLIQKIKQEIIIAFPVNGLKTKSAEIRSACSLLESEYFEPDELKIITSAGIFFDAGIELKDLNGNTIPEGTENVYCLAGDTKLHALVKAAYTLNIRAQTGEGETVILRNVRIREFDNIREYGRYIRMNNSLARHLRLQEKTEIAEMAEPGEFIRAVNKAIREYHLPGNIAMRIFNNNQAITPKNMRHIMQGSFESSGQYIKQGEEFINMIKEKFGEDCYKQYPFKAVLKLSESLSFESLVPVGLEKAMVLLQSLTPDDIAEIQRQTTTKAEILFSILNQKQTNQPG</sequence>
<gene>
    <name evidence="2" type="ORF">DWW57_08920</name>
</gene>
<evidence type="ECO:0000313" key="2">
    <source>
        <dbReference type="EMBL" id="RGU56371.1"/>
    </source>
</evidence>
<name>A0A412TS23_9BACT</name>
<accession>A0A412TS23</accession>